<organism evidence="2">
    <name type="scientific">marine metagenome</name>
    <dbReference type="NCBI Taxonomy" id="408172"/>
    <lineage>
        <taxon>unclassified sequences</taxon>
        <taxon>metagenomes</taxon>
        <taxon>ecological metagenomes</taxon>
    </lineage>
</organism>
<dbReference type="SUPFAM" id="SSF51735">
    <property type="entry name" value="NAD(P)-binding Rossmann-fold domains"/>
    <property type="match status" value="1"/>
</dbReference>
<sequence>MTGVKDRVALVTGAGSPEGIGFATARLLYSAGAKIAITSTTDRINERRDEIERTALNVFSGAADLTDSTAVNTLIEQIESDLGPIEIVINNAGLAQIGRDKPSTLFHEVSDEQWHYGIDINLTSAFMVTRAVLPGMMERNYGRIINISSVTGPSVGIAGSSVYSAAKAGMLGMTRSLAIESGPK</sequence>
<dbReference type="InterPro" id="IPR002347">
    <property type="entry name" value="SDR_fam"/>
</dbReference>
<evidence type="ECO:0000256" key="1">
    <source>
        <dbReference type="ARBA" id="ARBA00006484"/>
    </source>
</evidence>
<dbReference type="PANTHER" id="PTHR42879:SF2">
    <property type="entry name" value="3-OXOACYL-[ACYL-CARRIER-PROTEIN] REDUCTASE FABG"/>
    <property type="match status" value="1"/>
</dbReference>
<dbReference type="Pfam" id="PF00106">
    <property type="entry name" value="adh_short"/>
    <property type="match status" value="1"/>
</dbReference>
<dbReference type="InterPro" id="IPR020904">
    <property type="entry name" value="Sc_DH/Rdtase_CS"/>
</dbReference>
<dbReference type="PRINTS" id="PR00081">
    <property type="entry name" value="GDHRDH"/>
</dbReference>
<name>A0A383D0T7_9ZZZZ</name>
<dbReference type="EMBL" id="UINC01213221">
    <property type="protein sequence ID" value="SVE37899.1"/>
    <property type="molecule type" value="Genomic_DNA"/>
</dbReference>
<gene>
    <name evidence="2" type="ORF">METZ01_LOCUS490753</name>
</gene>
<dbReference type="AlphaFoldDB" id="A0A383D0T7"/>
<dbReference type="PROSITE" id="PS00061">
    <property type="entry name" value="ADH_SHORT"/>
    <property type="match status" value="1"/>
</dbReference>
<evidence type="ECO:0000313" key="2">
    <source>
        <dbReference type="EMBL" id="SVE37899.1"/>
    </source>
</evidence>
<dbReference type="InterPro" id="IPR050259">
    <property type="entry name" value="SDR"/>
</dbReference>
<dbReference type="PANTHER" id="PTHR42879">
    <property type="entry name" value="3-OXOACYL-(ACYL-CARRIER-PROTEIN) REDUCTASE"/>
    <property type="match status" value="1"/>
</dbReference>
<comment type="similarity">
    <text evidence="1">Belongs to the short-chain dehydrogenases/reductases (SDR) family.</text>
</comment>
<dbReference type="PRINTS" id="PR00080">
    <property type="entry name" value="SDRFAMILY"/>
</dbReference>
<reference evidence="2" key="1">
    <citation type="submission" date="2018-05" db="EMBL/GenBank/DDBJ databases">
        <authorList>
            <person name="Lanie J.A."/>
            <person name="Ng W.-L."/>
            <person name="Kazmierczak K.M."/>
            <person name="Andrzejewski T.M."/>
            <person name="Davidsen T.M."/>
            <person name="Wayne K.J."/>
            <person name="Tettelin H."/>
            <person name="Glass J.I."/>
            <person name="Rusch D."/>
            <person name="Podicherti R."/>
            <person name="Tsui H.-C.T."/>
            <person name="Winkler M.E."/>
        </authorList>
    </citation>
    <scope>NUCLEOTIDE SEQUENCE</scope>
</reference>
<proteinExistence type="inferred from homology"/>
<dbReference type="InterPro" id="IPR036291">
    <property type="entry name" value="NAD(P)-bd_dom_sf"/>
</dbReference>
<dbReference type="GO" id="GO:0032787">
    <property type="term" value="P:monocarboxylic acid metabolic process"/>
    <property type="evidence" value="ECO:0007669"/>
    <property type="project" value="UniProtKB-ARBA"/>
</dbReference>
<accession>A0A383D0T7</accession>
<protein>
    <submittedName>
        <fullName evidence="2">Uncharacterized protein</fullName>
    </submittedName>
</protein>
<dbReference type="Gene3D" id="3.40.50.720">
    <property type="entry name" value="NAD(P)-binding Rossmann-like Domain"/>
    <property type="match status" value="1"/>
</dbReference>